<keyword evidence="2" id="KW-1185">Reference proteome</keyword>
<dbReference type="SUPFAM" id="SSF103642">
    <property type="entry name" value="Sec-C motif"/>
    <property type="match status" value="1"/>
</dbReference>
<gene>
    <name evidence="1" type="ORF">H9Q76_04735</name>
</gene>
<dbReference type="InterPro" id="IPR004027">
    <property type="entry name" value="SEC_C_motif"/>
</dbReference>
<reference evidence="1 2" key="1">
    <citation type="submission" date="2020-08" db="EMBL/GenBank/DDBJ databases">
        <authorList>
            <person name="Liu C."/>
            <person name="Sun Q."/>
        </authorList>
    </citation>
    <scope>NUCLEOTIDE SEQUENCE [LARGE SCALE GENOMIC DNA]</scope>
    <source>
        <strain evidence="1 2">NSJ-4</strain>
    </source>
</reference>
<name>A0A7G9FPW2_9FIRM</name>
<evidence type="ECO:0000313" key="2">
    <source>
        <dbReference type="Proteomes" id="UP000515819"/>
    </source>
</evidence>
<dbReference type="EMBL" id="CP060632">
    <property type="protein sequence ID" value="QNM00594.1"/>
    <property type="molecule type" value="Genomic_DNA"/>
</dbReference>
<proteinExistence type="predicted"/>
<dbReference type="Pfam" id="PF03692">
    <property type="entry name" value="CxxCxxCC"/>
    <property type="match status" value="1"/>
</dbReference>
<dbReference type="KEGG" id="wcp:H9Q76_04735"/>
<dbReference type="RefSeq" id="WP_249321751.1">
    <property type="nucleotide sequence ID" value="NZ_CP060632.1"/>
</dbReference>
<dbReference type="Gene3D" id="3.10.450.50">
    <property type="match status" value="1"/>
</dbReference>
<dbReference type="Pfam" id="PF02810">
    <property type="entry name" value="SEC-C"/>
    <property type="match status" value="1"/>
</dbReference>
<organism evidence="1 2">
    <name type="scientific">Wujia chipingensis</name>
    <dbReference type="NCBI Taxonomy" id="2763670"/>
    <lineage>
        <taxon>Bacteria</taxon>
        <taxon>Bacillati</taxon>
        <taxon>Bacillota</taxon>
        <taxon>Clostridia</taxon>
        <taxon>Lachnospirales</taxon>
        <taxon>Lachnospiraceae</taxon>
        <taxon>Wujia</taxon>
    </lineage>
</organism>
<evidence type="ECO:0000313" key="1">
    <source>
        <dbReference type="EMBL" id="QNM00594.1"/>
    </source>
</evidence>
<accession>A0A7G9FPW2</accession>
<dbReference type="Proteomes" id="UP000515819">
    <property type="component" value="Chromosome"/>
</dbReference>
<dbReference type="AlphaFoldDB" id="A0A7G9FPW2"/>
<protein>
    <submittedName>
        <fullName evidence="1">SEC-C domain-containing protein</fullName>
    </submittedName>
</protein>
<sequence length="243" mass="29014">MERNDRCFCGSGIKYKKCHYRINGESKLANIYRAYNEYNNACIQKGICNNCRKGCSQCCNDYFFISESEFLQILEELIYRKININDYISKAKAVKKHIEKVHPEIIKKLNEFMPKSVDNIDESFFKDSINPPDLPACIFLDNNKCSIYNVRPSICRGYGITEECRIIKNKKYDFEEKYKMYNEASIISHSGDTTKAILKRTYPLFYWFAYFLDDSWYNFTMEKLRRIRDDKNDAYYDFTRKLQ</sequence>
<dbReference type="InterPro" id="IPR005358">
    <property type="entry name" value="Puta_zinc/iron-chelating_dom"/>
</dbReference>